<dbReference type="InterPro" id="IPR000182">
    <property type="entry name" value="GNAT_dom"/>
</dbReference>
<protein>
    <submittedName>
        <fullName evidence="4">GCN5-related N-acetyltransferase</fullName>
    </submittedName>
</protein>
<evidence type="ECO:0000313" key="5">
    <source>
        <dbReference type="Proteomes" id="UP000217211"/>
    </source>
</evidence>
<dbReference type="PROSITE" id="PS51186">
    <property type="entry name" value="GNAT"/>
    <property type="match status" value="1"/>
</dbReference>
<reference evidence="4 5" key="1">
    <citation type="submission" date="2017-08" db="EMBL/GenBank/DDBJ databases">
        <title>Multipartite genome sequences of Sinorhizobium species nodulating soybeans.</title>
        <authorList>
            <person name="Tian C.F."/>
        </authorList>
    </citation>
    <scope>NUCLEOTIDE SEQUENCE [LARGE SCALE GENOMIC DNA]</scope>
    <source>
        <strain evidence="4 5">CCBAU 05684</strain>
    </source>
</reference>
<gene>
    <name evidence="4" type="ORF">SJ05684_c36080</name>
</gene>
<feature type="domain" description="N-acetyltransferase" evidence="3">
    <location>
        <begin position="4"/>
        <end position="176"/>
    </location>
</feature>
<dbReference type="Proteomes" id="UP000217211">
    <property type="component" value="Chromosome"/>
</dbReference>
<dbReference type="InterPro" id="IPR050832">
    <property type="entry name" value="Bact_Acetyltransf"/>
</dbReference>
<dbReference type="RefSeq" id="WP_034853546.1">
    <property type="nucleotide sequence ID" value="NZ_AJQT01000031.1"/>
</dbReference>
<dbReference type="InterPro" id="IPR016181">
    <property type="entry name" value="Acyl_CoA_acyltransferase"/>
</dbReference>
<dbReference type="GO" id="GO:0016747">
    <property type="term" value="F:acyltransferase activity, transferring groups other than amino-acyl groups"/>
    <property type="evidence" value="ECO:0007669"/>
    <property type="project" value="InterPro"/>
</dbReference>
<dbReference type="eggNOG" id="COG1247">
    <property type="taxonomic scope" value="Bacteria"/>
</dbReference>
<keyword evidence="2" id="KW-0012">Acyltransferase</keyword>
<evidence type="ECO:0000313" key="4">
    <source>
        <dbReference type="EMBL" id="ASY65021.1"/>
    </source>
</evidence>
<accession>A0A249PGF6</accession>
<proteinExistence type="predicted"/>
<sequence>MPDAIIRVLTEDEARDALPALAEVLSDCVEGGASVGFLQPLTPQDARPFWEGVAAAVARSETVLIVAEVDGRALGTVQIGLATMPNQPHRADIKKLLVHRQARGLGLARRLMEQAEAEAVKRGRRVLVLDTATGEPAEAIYERFGWQRAGVVPDYALMPDGRYCATTFFYKHVFARCRNVE</sequence>
<dbReference type="STRING" id="716928.GCA_000261485_01632"/>
<keyword evidence="1 4" id="KW-0808">Transferase</keyword>
<dbReference type="EMBL" id="CP023067">
    <property type="protein sequence ID" value="ASY65021.1"/>
    <property type="molecule type" value="Genomic_DNA"/>
</dbReference>
<name>A0A249PGF6_9HYPH</name>
<dbReference type="Gene3D" id="3.40.630.30">
    <property type="match status" value="1"/>
</dbReference>
<dbReference type="CDD" id="cd04301">
    <property type="entry name" value="NAT_SF"/>
    <property type="match status" value="1"/>
</dbReference>
<dbReference type="PANTHER" id="PTHR43877">
    <property type="entry name" value="AMINOALKYLPHOSPHONATE N-ACETYLTRANSFERASE-RELATED-RELATED"/>
    <property type="match status" value="1"/>
</dbReference>
<dbReference type="SUPFAM" id="SSF55729">
    <property type="entry name" value="Acyl-CoA N-acyltransferases (Nat)"/>
    <property type="match status" value="1"/>
</dbReference>
<keyword evidence="5" id="KW-1185">Reference proteome</keyword>
<evidence type="ECO:0000256" key="1">
    <source>
        <dbReference type="ARBA" id="ARBA00022679"/>
    </source>
</evidence>
<dbReference type="KEGG" id="esj:SJ05684_c36080"/>
<dbReference type="PANTHER" id="PTHR43877:SF2">
    <property type="entry name" value="AMINOALKYLPHOSPHONATE N-ACETYLTRANSFERASE-RELATED"/>
    <property type="match status" value="1"/>
</dbReference>
<evidence type="ECO:0000259" key="3">
    <source>
        <dbReference type="PROSITE" id="PS51186"/>
    </source>
</evidence>
<dbReference type="OrthoDB" id="3389160at2"/>
<evidence type="ECO:0000256" key="2">
    <source>
        <dbReference type="ARBA" id="ARBA00023315"/>
    </source>
</evidence>
<dbReference type="Pfam" id="PF00583">
    <property type="entry name" value="Acetyltransf_1"/>
    <property type="match status" value="1"/>
</dbReference>
<organism evidence="4 5">
    <name type="scientific">Sinorhizobium sojae CCBAU 05684</name>
    <dbReference type="NCBI Taxonomy" id="716928"/>
    <lineage>
        <taxon>Bacteria</taxon>
        <taxon>Pseudomonadati</taxon>
        <taxon>Pseudomonadota</taxon>
        <taxon>Alphaproteobacteria</taxon>
        <taxon>Hyphomicrobiales</taxon>
        <taxon>Rhizobiaceae</taxon>
        <taxon>Sinorhizobium/Ensifer group</taxon>
        <taxon>Sinorhizobium</taxon>
    </lineage>
</organism>
<dbReference type="AlphaFoldDB" id="A0A249PGF6"/>